<feature type="compositionally biased region" description="Basic and acidic residues" evidence="1">
    <location>
        <begin position="29"/>
        <end position="45"/>
    </location>
</feature>
<evidence type="ECO:0000313" key="3">
    <source>
        <dbReference type="Proteomes" id="UP001501822"/>
    </source>
</evidence>
<evidence type="ECO:0008006" key="4">
    <source>
        <dbReference type="Google" id="ProtNLM"/>
    </source>
</evidence>
<gene>
    <name evidence="2" type="ORF">GCM10010151_37260</name>
</gene>
<dbReference type="EMBL" id="BAAABM010000029">
    <property type="protein sequence ID" value="GAA0344107.1"/>
    <property type="molecule type" value="Genomic_DNA"/>
</dbReference>
<sequence length="78" mass="8798">MTPTHLLDDQGAPDRPEGSAAPRGSTQERGNDMKGPSDRDEDPQKRYWRRRASLDAAKFVIWLVVELIKEHGSGPWGR</sequence>
<dbReference type="Proteomes" id="UP001501822">
    <property type="component" value="Unassembled WGS sequence"/>
</dbReference>
<protein>
    <recommendedName>
        <fullName evidence="4">Transposase</fullName>
    </recommendedName>
</protein>
<accession>A0ABN0WQE6</accession>
<proteinExistence type="predicted"/>
<feature type="region of interest" description="Disordered" evidence="1">
    <location>
        <begin position="1"/>
        <end position="46"/>
    </location>
</feature>
<feature type="compositionally biased region" description="Basic and acidic residues" evidence="1">
    <location>
        <begin position="1"/>
        <end position="17"/>
    </location>
</feature>
<keyword evidence="3" id="KW-1185">Reference proteome</keyword>
<reference evidence="2 3" key="1">
    <citation type="journal article" date="2019" name="Int. J. Syst. Evol. Microbiol.">
        <title>The Global Catalogue of Microorganisms (GCM) 10K type strain sequencing project: providing services to taxonomists for standard genome sequencing and annotation.</title>
        <authorList>
            <consortium name="The Broad Institute Genomics Platform"/>
            <consortium name="The Broad Institute Genome Sequencing Center for Infectious Disease"/>
            <person name="Wu L."/>
            <person name="Ma J."/>
        </authorList>
    </citation>
    <scope>NUCLEOTIDE SEQUENCE [LARGE SCALE GENOMIC DNA]</scope>
    <source>
        <strain evidence="2 3">JCM 3146</strain>
    </source>
</reference>
<comment type="caution">
    <text evidence="2">The sequence shown here is derived from an EMBL/GenBank/DDBJ whole genome shotgun (WGS) entry which is preliminary data.</text>
</comment>
<evidence type="ECO:0000256" key="1">
    <source>
        <dbReference type="SAM" id="MobiDB-lite"/>
    </source>
</evidence>
<organism evidence="2 3">
    <name type="scientific">Actinoallomurus spadix</name>
    <dbReference type="NCBI Taxonomy" id="79912"/>
    <lineage>
        <taxon>Bacteria</taxon>
        <taxon>Bacillati</taxon>
        <taxon>Actinomycetota</taxon>
        <taxon>Actinomycetes</taxon>
        <taxon>Streptosporangiales</taxon>
        <taxon>Thermomonosporaceae</taxon>
        <taxon>Actinoallomurus</taxon>
    </lineage>
</organism>
<name>A0ABN0WQE6_9ACTN</name>
<evidence type="ECO:0000313" key="2">
    <source>
        <dbReference type="EMBL" id="GAA0344107.1"/>
    </source>
</evidence>